<dbReference type="NCBIfam" id="NF005677">
    <property type="entry name" value="PRK07471.1"/>
    <property type="match status" value="1"/>
</dbReference>
<keyword evidence="2" id="KW-1185">Reference proteome</keyword>
<dbReference type="GO" id="GO:0006261">
    <property type="term" value="P:DNA-templated DNA replication"/>
    <property type="evidence" value="ECO:0007669"/>
    <property type="project" value="TreeGrafter"/>
</dbReference>
<evidence type="ECO:0000313" key="2">
    <source>
        <dbReference type="Proteomes" id="UP000183685"/>
    </source>
</evidence>
<name>A0A1G6WM48_9PROT</name>
<dbReference type="Pfam" id="PF13177">
    <property type="entry name" value="DNA_pol3_delta2"/>
    <property type="match status" value="1"/>
</dbReference>
<dbReference type="AlphaFoldDB" id="A0A1G6WM48"/>
<dbReference type="InterPro" id="IPR027417">
    <property type="entry name" value="P-loop_NTPase"/>
</dbReference>
<reference evidence="1 2" key="1">
    <citation type="submission" date="2016-10" db="EMBL/GenBank/DDBJ databases">
        <authorList>
            <person name="de Groot N.N."/>
        </authorList>
    </citation>
    <scope>NUCLEOTIDE SEQUENCE [LARGE SCALE GENOMIC DNA]</scope>
    <source>
        <strain evidence="1 2">CGMCC 1.9109</strain>
    </source>
</reference>
<organism evidence="1 2">
    <name type="scientific">Kordiimonas lacus</name>
    <dbReference type="NCBI Taxonomy" id="637679"/>
    <lineage>
        <taxon>Bacteria</taxon>
        <taxon>Pseudomonadati</taxon>
        <taxon>Pseudomonadota</taxon>
        <taxon>Alphaproteobacteria</taxon>
        <taxon>Kordiimonadales</taxon>
        <taxon>Kordiimonadaceae</taxon>
        <taxon>Kordiimonas</taxon>
    </lineage>
</organism>
<dbReference type="STRING" id="637679.GCA_001550055_02871"/>
<dbReference type="SUPFAM" id="SSF52540">
    <property type="entry name" value="P-loop containing nucleoside triphosphate hydrolases"/>
    <property type="match status" value="1"/>
</dbReference>
<sequence length="368" mass="39675">MSEEAAISRHPRETTAVFGHEAAEREFLSAFNADRLHHAWLITGPKGIGKATLAWKFAKFLLTQANADAGPGLFGDDLPQEATTLDVDPENPAIQRILSGGHGGVAIAERTENEKTGKLRNDIVIDDVRKLTGFYSQTASEGGWRVAIVDAADEMNANAANALLKLLEEPPAKSILLLVAHSPGKLLPTIRSRCRTLKLKALGEESVKAVLVSRYPTLGSEDLNALARLSGGAPGKAIELAELGGVGLYRDMASQLVRLPRLNIPDVHALATRLANPKADAEYRLFVEMLLGWVERLVRQSASGVGINDIMQGESAEMARISATAGLDNWLDLWEKMGRLVSRADAVNLDRKQVIVNLFTSIGALARG</sequence>
<dbReference type="EMBL" id="FNAK01000002">
    <property type="protein sequence ID" value="SDD66849.1"/>
    <property type="molecule type" value="Genomic_DNA"/>
</dbReference>
<dbReference type="PANTHER" id="PTHR11669">
    <property type="entry name" value="REPLICATION FACTOR C / DNA POLYMERASE III GAMMA-TAU SUBUNIT"/>
    <property type="match status" value="1"/>
</dbReference>
<dbReference type="OrthoDB" id="9811073at2"/>
<proteinExistence type="predicted"/>
<dbReference type="PANTHER" id="PTHR11669:SF8">
    <property type="entry name" value="DNA POLYMERASE III SUBUNIT DELTA"/>
    <property type="match status" value="1"/>
</dbReference>
<dbReference type="GO" id="GO:0009360">
    <property type="term" value="C:DNA polymerase III complex"/>
    <property type="evidence" value="ECO:0007669"/>
    <property type="project" value="TreeGrafter"/>
</dbReference>
<dbReference type="InterPro" id="IPR050238">
    <property type="entry name" value="DNA_Rep/Repair_Clamp_Loader"/>
</dbReference>
<accession>A0A1G6WM48</accession>
<dbReference type="Proteomes" id="UP000183685">
    <property type="component" value="Unassembled WGS sequence"/>
</dbReference>
<gene>
    <name evidence="1" type="ORF">SAMN04488071_1155</name>
</gene>
<protein>
    <submittedName>
        <fullName evidence="1">DNA polymerase III, delta prime subunit</fullName>
    </submittedName>
</protein>
<dbReference type="Gene3D" id="3.40.50.300">
    <property type="entry name" value="P-loop containing nucleotide triphosphate hydrolases"/>
    <property type="match status" value="1"/>
</dbReference>
<evidence type="ECO:0000313" key="1">
    <source>
        <dbReference type="EMBL" id="SDD66849.1"/>
    </source>
</evidence>
<dbReference type="RefSeq" id="WP_068306307.1">
    <property type="nucleotide sequence ID" value="NZ_FNAK01000002.1"/>
</dbReference>